<dbReference type="SMART" id="SM00357">
    <property type="entry name" value="CSP"/>
    <property type="match status" value="1"/>
</dbReference>
<dbReference type="CDD" id="cd04459">
    <property type="entry name" value="Rho_CSD"/>
    <property type="match status" value="1"/>
</dbReference>
<feature type="domain" description="Rho RNA-BD" evidence="7">
    <location>
        <begin position="52"/>
        <end position="127"/>
    </location>
</feature>
<keyword evidence="5" id="KW-0547">Nucleotide-binding</keyword>
<dbReference type="InterPro" id="IPR027417">
    <property type="entry name" value="P-loop_NTPase"/>
</dbReference>
<keyword evidence="5" id="KW-0806">Transcription termination</keyword>
<dbReference type="GO" id="GO:0005524">
    <property type="term" value="F:ATP binding"/>
    <property type="evidence" value="ECO:0007669"/>
    <property type="project" value="UniProtKB-UniRule"/>
</dbReference>
<dbReference type="PANTHER" id="PTHR46425:SF1">
    <property type="entry name" value="TRANSCRIPTION TERMINATION FACTOR RHO"/>
    <property type="match status" value="1"/>
</dbReference>
<proteinExistence type="inferred from homology"/>
<keyword evidence="3 5" id="KW-0805">Transcription regulation</keyword>
<dbReference type="GO" id="GO:0005829">
    <property type="term" value="C:cytosol"/>
    <property type="evidence" value="ECO:0007669"/>
    <property type="project" value="UniProtKB-ARBA"/>
</dbReference>
<dbReference type="NCBIfam" id="NF006886">
    <property type="entry name" value="PRK09376.1"/>
    <property type="match status" value="1"/>
</dbReference>
<reference evidence="8 9" key="1">
    <citation type="submission" date="2016-12" db="EMBL/GenBank/DDBJ databases">
        <authorList>
            <person name="Song W.-J."/>
            <person name="Kurnit D.M."/>
        </authorList>
    </citation>
    <scope>NUCLEOTIDE SEQUENCE [LARGE SCALE GENOMIC DNA]</scope>
    <source>
        <strain evidence="8 9">DSM 11393</strain>
    </source>
</reference>
<comment type="function">
    <text evidence="5">Facilitates transcription termination by a mechanism that involves Rho binding to the nascent RNA, activation of Rho's RNA-dependent ATPase activity, and release of the mRNA from the DNA template.</text>
</comment>
<evidence type="ECO:0000259" key="7">
    <source>
        <dbReference type="PROSITE" id="PS51856"/>
    </source>
</evidence>
<dbReference type="RefSeq" id="WP_072696724.1">
    <property type="nucleotide sequence ID" value="NZ_FRDI01000004.1"/>
</dbReference>
<keyword evidence="5 6" id="KW-0694">RNA-binding</keyword>
<dbReference type="Pfam" id="PF00006">
    <property type="entry name" value="ATP-synt_ab"/>
    <property type="match status" value="1"/>
</dbReference>
<dbReference type="InterPro" id="IPR004665">
    <property type="entry name" value="Term_rho"/>
</dbReference>
<gene>
    <name evidence="5" type="primary">rho</name>
    <name evidence="8" type="ORF">SAMN02745728_01029</name>
</gene>
<evidence type="ECO:0000256" key="2">
    <source>
        <dbReference type="ARBA" id="ARBA00022806"/>
    </source>
</evidence>
<evidence type="ECO:0000256" key="6">
    <source>
        <dbReference type="PROSITE-ProRule" id="PRU01203"/>
    </source>
</evidence>
<evidence type="ECO:0000256" key="3">
    <source>
        <dbReference type="ARBA" id="ARBA00023015"/>
    </source>
</evidence>
<evidence type="ECO:0000256" key="1">
    <source>
        <dbReference type="ARBA" id="ARBA00022801"/>
    </source>
</evidence>
<keyword evidence="4 5" id="KW-0804">Transcription</keyword>
<dbReference type="GO" id="GO:0016787">
    <property type="term" value="F:hydrolase activity"/>
    <property type="evidence" value="ECO:0007669"/>
    <property type="project" value="UniProtKB-KW"/>
</dbReference>
<dbReference type="Pfam" id="PF07497">
    <property type="entry name" value="Rho_RNA_bind"/>
    <property type="match status" value="1"/>
</dbReference>
<sequence>MNLTELKNKSTQELIHLASELARDAEREQVVNYSKQDLILFITRRNFELNISMYSEGYLEILPDGFGFLRSSLATYQPSHDDIYISPSQIRLFSLRKGEYIVGEIRPPREGERYFALLKISSIAERQPEEAKTLTPFESLTAIYPTEQLKLSNNSKGSTVNHLLENILPLGFGQRCIIHGENASVNSILFQQLAIAVAACQPDTTVFLIMIDQSPEDINELKQKVKEIKNIEFISSCFDEIPQKHISVVEMLTEKAKRKAERKENIIIMLDSITKLTKAYNAFSSVGTKTLSGGIEALAIQKAKKIFGSARNLEQGGSITILATACSNTEHISEQVIFEELEPMANAYIYLNAELAEQGVSPAIDFSYSFTKKEELIIGDKRHEKNQELRLNLKKLSHIEGLKYLLKNIGD</sequence>
<keyword evidence="5" id="KW-0067">ATP-binding</keyword>
<comment type="caution">
    <text evidence="5">Lacks conserved residue(s) required for the propagation of feature annotation.</text>
</comment>
<dbReference type="EMBL" id="FRDI01000004">
    <property type="protein sequence ID" value="SHN59586.1"/>
    <property type="molecule type" value="Genomic_DNA"/>
</dbReference>
<accession>A0A1M7SMA7</accession>
<dbReference type="GO" id="GO:0004386">
    <property type="term" value="F:helicase activity"/>
    <property type="evidence" value="ECO:0007669"/>
    <property type="project" value="UniProtKB-UniRule"/>
</dbReference>
<keyword evidence="1 5" id="KW-0378">Hydrolase</keyword>
<dbReference type="SUPFAM" id="SSF52540">
    <property type="entry name" value="P-loop containing nucleoside triphosphate hydrolases"/>
    <property type="match status" value="1"/>
</dbReference>
<dbReference type="InterPro" id="IPR011113">
    <property type="entry name" value="Rho_RNA-bd"/>
</dbReference>
<evidence type="ECO:0000256" key="4">
    <source>
        <dbReference type="ARBA" id="ARBA00023163"/>
    </source>
</evidence>
<dbReference type="PANTHER" id="PTHR46425">
    <property type="entry name" value="TRANSCRIPTION TERMINATION FACTOR RHO"/>
    <property type="match status" value="1"/>
</dbReference>
<dbReference type="InterPro" id="IPR011129">
    <property type="entry name" value="CSD"/>
</dbReference>
<comment type="similarity">
    <text evidence="5 6">Belongs to the Rho family.</text>
</comment>
<dbReference type="GO" id="GO:0006353">
    <property type="term" value="P:DNA-templated transcription termination"/>
    <property type="evidence" value="ECO:0007669"/>
    <property type="project" value="UniProtKB-UniRule"/>
</dbReference>
<dbReference type="EC" id="3.6.4.-" evidence="5"/>
<dbReference type="InterPro" id="IPR000194">
    <property type="entry name" value="ATPase_F1/V1/A1_a/bsu_nucl-bd"/>
</dbReference>
<dbReference type="GO" id="GO:0003723">
    <property type="term" value="F:RNA binding"/>
    <property type="evidence" value="ECO:0007669"/>
    <property type="project" value="UniProtKB-UniRule"/>
</dbReference>
<dbReference type="PROSITE" id="PS51856">
    <property type="entry name" value="RHO_RNA_BD"/>
    <property type="match status" value="1"/>
</dbReference>
<evidence type="ECO:0000313" key="8">
    <source>
        <dbReference type="EMBL" id="SHN59586.1"/>
    </source>
</evidence>
<name>A0A1M7SMA7_9BACT</name>
<keyword evidence="9" id="KW-1185">Reference proteome</keyword>
<dbReference type="InterPro" id="IPR012340">
    <property type="entry name" value="NA-bd_OB-fold"/>
</dbReference>
<dbReference type="SUPFAM" id="SSF50249">
    <property type="entry name" value="Nucleic acid-binding proteins"/>
    <property type="match status" value="1"/>
</dbReference>
<evidence type="ECO:0000256" key="5">
    <source>
        <dbReference type="HAMAP-Rule" id="MF_01884"/>
    </source>
</evidence>
<keyword evidence="2 5" id="KW-0347">Helicase</keyword>
<evidence type="ECO:0000313" key="9">
    <source>
        <dbReference type="Proteomes" id="UP000186469"/>
    </source>
</evidence>
<dbReference type="Gene3D" id="2.40.50.140">
    <property type="entry name" value="Nucleic acid-binding proteins"/>
    <property type="match status" value="1"/>
</dbReference>
<protein>
    <recommendedName>
        <fullName evidence="5">Transcription termination factor Rho</fullName>
        <ecNumber evidence="5">3.6.4.-</ecNumber>
    </recommendedName>
    <alternativeName>
        <fullName evidence="5">ATP-dependent helicase Rho</fullName>
    </alternativeName>
</protein>
<dbReference type="AlphaFoldDB" id="A0A1M7SMA7"/>
<dbReference type="GO" id="GO:0008186">
    <property type="term" value="F:ATP-dependent activity, acting on RNA"/>
    <property type="evidence" value="ECO:0007669"/>
    <property type="project" value="InterPro"/>
</dbReference>
<comment type="subunit">
    <text evidence="5">Homohexamer. The homohexamer assembles into an open ring structure.</text>
</comment>
<organism evidence="8 9">
    <name type="scientific">Desulfovibrio litoralis DSM 11393</name>
    <dbReference type="NCBI Taxonomy" id="1121455"/>
    <lineage>
        <taxon>Bacteria</taxon>
        <taxon>Pseudomonadati</taxon>
        <taxon>Thermodesulfobacteriota</taxon>
        <taxon>Desulfovibrionia</taxon>
        <taxon>Desulfovibrionales</taxon>
        <taxon>Desulfovibrionaceae</taxon>
        <taxon>Desulfovibrio</taxon>
    </lineage>
</organism>
<dbReference type="Gene3D" id="3.40.50.300">
    <property type="entry name" value="P-loop containing nucleotide triphosphate hydrolases"/>
    <property type="match status" value="1"/>
</dbReference>
<dbReference type="Proteomes" id="UP000186469">
    <property type="component" value="Unassembled WGS sequence"/>
</dbReference>
<dbReference type="STRING" id="1121455.SAMN02745728_01029"/>
<dbReference type="HAMAP" id="MF_01884">
    <property type="entry name" value="Rho"/>
    <property type="match status" value="1"/>
</dbReference>